<proteinExistence type="predicted"/>
<accession>A0ACC0GQG7</accession>
<evidence type="ECO:0000313" key="1">
    <source>
        <dbReference type="EMBL" id="KAI8003050.1"/>
    </source>
</evidence>
<dbReference type="Proteomes" id="UP001060215">
    <property type="component" value="Chromosome 9"/>
</dbReference>
<sequence length="69" mass="7741">MATDQLVSISNRHRSSRICHRSPHLSHIRVAIVGRSSATSPLAAIAFSRFDKESTNSALSFLRFIRVLY</sequence>
<name>A0ACC0GQG7_9ERIC</name>
<comment type="caution">
    <text evidence="1">The sequence shown here is derived from an EMBL/GenBank/DDBJ whole genome shotgun (WGS) entry which is preliminary data.</text>
</comment>
<reference evidence="1 2" key="1">
    <citation type="journal article" date="2022" name="Plant J.">
        <title>Chromosome-level genome of Camellia lanceoleosa provides a valuable resource for understanding genome evolution and self-incompatibility.</title>
        <authorList>
            <person name="Gong W."/>
            <person name="Xiao S."/>
            <person name="Wang L."/>
            <person name="Liao Z."/>
            <person name="Chang Y."/>
            <person name="Mo W."/>
            <person name="Hu G."/>
            <person name="Li W."/>
            <person name="Zhao G."/>
            <person name="Zhu H."/>
            <person name="Hu X."/>
            <person name="Ji K."/>
            <person name="Xiang X."/>
            <person name="Song Q."/>
            <person name="Yuan D."/>
            <person name="Jin S."/>
            <person name="Zhang L."/>
        </authorList>
    </citation>
    <scope>NUCLEOTIDE SEQUENCE [LARGE SCALE GENOMIC DNA]</scope>
    <source>
        <strain evidence="1">SQ_2022a</strain>
    </source>
</reference>
<protein>
    <submittedName>
        <fullName evidence="1">Uncharacterized protein</fullName>
    </submittedName>
</protein>
<organism evidence="1 2">
    <name type="scientific">Camellia lanceoleosa</name>
    <dbReference type="NCBI Taxonomy" id="1840588"/>
    <lineage>
        <taxon>Eukaryota</taxon>
        <taxon>Viridiplantae</taxon>
        <taxon>Streptophyta</taxon>
        <taxon>Embryophyta</taxon>
        <taxon>Tracheophyta</taxon>
        <taxon>Spermatophyta</taxon>
        <taxon>Magnoliopsida</taxon>
        <taxon>eudicotyledons</taxon>
        <taxon>Gunneridae</taxon>
        <taxon>Pentapetalae</taxon>
        <taxon>asterids</taxon>
        <taxon>Ericales</taxon>
        <taxon>Theaceae</taxon>
        <taxon>Camellia</taxon>
    </lineage>
</organism>
<gene>
    <name evidence="1" type="ORF">LOK49_LG08G01039</name>
</gene>
<dbReference type="EMBL" id="CM045766">
    <property type="protein sequence ID" value="KAI8003050.1"/>
    <property type="molecule type" value="Genomic_DNA"/>
</dbReference>
<evidence type="ECO:0000313" key="2">
    <source>
        <dbReference type="Proteomes" id="UP001060215"/>
    </source>
</evidence>
<keyword evidence="2" id="KW-1185">Reference proteome</keyword>